<dbReference type="AlphaFoldDB" id="A0A917I1R0"/>
<comment type="caution">
    <text evidence="7">The sequence shown here is derived from an EMBL/GenBank/DDBJ whole genome shotgun (WGS) entry which is preliminary data.</text>
</comment>
<comment type="subcellular location">
    <subcellularLocation>
        <location evidence="1">Membrane</location>
        <topology evidence="1">Multi-pass membrane protein</topology>
    </subcellularLocation>
</comment>
<accession>A0A917I1R0</accession>
<name>A0A917I1R0_9FLAO</name>
<protein>
    <recommendedName>
        <fullName evidence="6">ABC-2 type transporter transmembrane domain-containing protein</fullName>
    </recommendedName>
</protein>
<reference evidence="7" key="2">
    <citation type="submission" date="2020-09" db="EMBL/GenBank/DDBJ databases">
        <authorList>
            <person name="Sun Q."/>
            <person name="Zhou Y."/>
        </authorList>
    </citation>
    <scope>NUCLEOTIDE SEQUENCE</scope>
    <source>
        <strain evidence="7">CGMCC 1.15763</strain>
    </source>
</reference>
<proteinExistence type="predicted"/>
<sequence length="467" mass="53158">MKNIIFKELKELARDGRFKIATGITFVLLLIATITGINQYNKNNKQYLESMSKERDVWETQGEKNPHSAAHYGTYAFKPKFALSLFDYGVTKYTGNSIFLEAHNRHEASFSEASDQTSLARFGTLSINFVLIYLFPLIIILIGYNSYTKEIEHGTDTLLKSQGVNPIKLTLGKWSATYIPIFIITSIIFLTIGIVLSSLENLAFFSWASLLTLGVSYLLYYAIITTLTILISIWSKSSGLSLVSSLVVWIVFSFITPKIATNFANNYYPYPSKSEFNARIAEDKKNGLDGHNPWNSAAKKLEEETLKEFGVDSISQLPFNYNGYRMQKGEEHEAKVYEKNYNLLNEIAINQNNIYKKLSFLSPFIPVRFLSMEIANTSDNLHWKFTKAAEAYRIKKQEFLNYDIKDNAKAGSSGYVMTAEKFKKLPKFNFTPPTLLEILKENGQNILFLSLWLVLPFLGLIITSKKI</sequence>
<dbReference type="Proteomes" id="UP000633278">
    <property type="component" value="Unassembled WGS sequence"/>
</dbReference>
<keyword evidence="2 5" id="KW-0812">Transmembrane</keyword>
<evidence type="ECO:0000256" key="1">
    <source>
        <dbReference type="ARBA" id="ARBA00004141"/>
    </source>
</evidence>
<evidence type="ECO:0000256" key="4">
    <source>
        <dbReference type="ARBA" id="ARBA00023136"/>
    </source>
</evidence>
<gene>
    <name evidence="7" type="ORF">GCM10011416_20250</name>
</gene>
<feature type="transmembrane region" description="Helical" evidence="5">
    <location>
        <begin position="178"/>
        <end position="199"/>
    </location>
</feature>
<dbReference type="GO" id="GO:0016020">
    <property type="term" value="C:membrane"/>
    <property type="evidence" value="ECO:0007669"/>
    <property type="project" value="UniProtKB-SubCell"/>
</dbReference>
<evidence type="ECO:0000256" key="2">
    <source>
        <dbReference type="ARBA" id="ARBA00022692"/>
    </source>
</evidence>
<dbReference type="InterPro" id="IPR013525">
    <property type="entry name" value="ABC2_TM"/>
</dbReference>
<reference evidence="7" key="1">
    <citation type="journal article" date="2014" name="Int. J. Syst. Evol. Microbiol.">
        <title>Complete genome sequence of Corynebacterium casei LMG S-19264T (=DSM 44701T), isolated from a smear-ripened cheese.</title>
        <authorList>
            <consortium name="US DOE Joint Genome Institute (JGI-PGF)"/>
            <person name="Walter F."/>
            <person name="Albersmeier A."/>
            <person name="Kalinowski J."/>
            <person name="Ruckert C."/>
        </authorList>
    </citation>
    <scope>NUCLEOTIDE SEQUENCE</scope>
    <source>
        <strain evidence="7">CGMCC 1.15763</strain>
    </source>
</reference>
<feature type="transmembrane region" description="Helical" evidence="5">
    <location>
        <begin position="125"/>
        <end position="144"/>
    </location>
</feature>
<dbReference type="Pfam" id="PF12040">
    <property type="entry name" value="DUF3526"/>
    <property type="match status" value="1"/>
</dbReference>
<evidence type="ECO:0000256" key="5">
    <source>
        <dbReference type="SAM" id="Phobius"/>
    </source>
</evidence>
<dbReference type="PANTHER" id="PTHR43471:SF1">
    <property type="entry name" value="ABC TRANSPORTER PERMEASE PROTEIN NOSY-RELATED"/>
    <property type="match status" value="1"/>
</dbReference>
<organism evidence="7 8">
    <name type="scientific">Polaribacter pacificus</name>
    <dbReference type="NCBI Taxonomy" id="1775173"/>
    <lineage>
        <taxon>Bacteria</taxon>
        <taxon>Pseudomonadati</taxon>
        <taxon>Bacteroidota</taxon>
        <taxon>Flavobacteriia</taxon>
        <taxon>Flavobacteriales</taxon>
        <taxon>Flavobacteriaceae</taxon>
    </lineage>
</organism>
<keyword evidence="8" id="KW-1185">Reference proteome</keyword>
<keyword evidence="3 5" id="KW-1133">Transmembrane helix</keyword>
<dbReference type="InterPro" id="IPR021913">
    <property type="entry name" value="DUF3526"/>
</dbReference>
<keyword evidence="4 5" id="KW-0472">Membrane</keyword>
<feature type="transmembrane region" description="Helical" evidence="5">
    <location>
        <begin position="205"/>
        <end position="231"/>
    </location>
</feature>
<feature type="domain" description="ABC-2 type transporter transmembrane" evidence="6">
    <location>
        <begin position="33"/>
        <end position="255"/>
    </location>
</feature>
<feature type="transmembrane region" description="Helical" evidence="5">
    <location>
        <begin position="446"/>
        <end position="463"/>
    </location>
</feature>
<dbReference type="RefSeq" id="WP_188599208.1">
    <property type="nucleotide sequence ID" value="NZ_BMJW01000002.1"/>
</dbReference>
<dbReference type="EMBL" id="BMJW01000002">
    <property type="protein sequence ID" value="GGH01455.1"/>
    <property type="molecule type" value="Genomic_DNA"/>
</dbReference>
<evidence type="ECO:0000313" key="8">
    <source>
        <dbReference type="Proteomes" id="UP000633278"/>
    </source>
</evidence>
<dbReference type="PANTHER" id="PTHR43471">
    <property type="entry name" value="ABC TRANSPORTER PERMEASE"/>
    <property type="match status" value="1"/>
</dbReference>
<evidence type="ECO:0000313" key="7">
    <source>
        <dbReference type="EMBL" id="GGH01455.1"/>
    </source>
</evidence>
<dbReference type="Pfam" id="PF12698">
    <property type="entry name" value="ABC2_membrane_3"/>
    <property type="match status" value="1"/>
</dbReference>
<evidence type="ECO:0000256" key="3">
    <source>
        <dbReference type="ARBA" id="ARBA00022989"/>
    </source>
</evidence>
<evidence type="ECO:0000259" key="6">
    <source>
        <dbReference type="Pfam" id="PF12698"/>
    </source>
</evidence>
<dbReference type="GO" id="GO:0140359">
    <property type="term" value="F:ABC-type transporter activity"/>
    <property type="evidence" value="ECO:0007669"/>
    <property type="project" value="InterPro"/>
</dbReference>
<feature type="transmembrane region" description="Helical" evidence="5">
    <location>
        <begin position="20"/>
        <end position="40"/>
    </location>
</feature>